<evidence type="ECO:0000313" key="2">
    <source>
        <dbReference type="EMBL" id="KAK9692347.1"/>
    </source>
</evidence>
<organism evidence="2 3">
    <name type="scientific">Saponaria officinalis</name>
    <name type="common">Common soapwort</name>
    <name type="synonym">Lychnis saponaria</name>
    <dbReference type="NCBI Taxonomy" id="3572"/>
    <lineage>
        <taxon>Eukaryota</taxon>
        <taxon>Viridiplantae</taxon>
        <taxon>Streptophyta</taxon>
        <taxon>Embryophyta</taxon>
        <taxon>Tracheophyta</taxon>
        <taxon>Spermatophyta</taxon>
        <taxon>Magnoliopsida</taxon>
        <taxon>eudicotyledons</taxon>
        <taxon>Gunneridae</taxon>
        <taxon>Pentapetalae</taxon>
        <taxon>Caryophyllales</taxon>
        <taxon>Caryophyllaceae</taxon>
        <taxon>Caryophylleae</taxon>
        <taxon>Saponaria</taxon>
    </lineage>
</organism>
<name>A0AAW1IS99_SAPOF</name>
<dbReference type="EMBL" id="JBDFQZ010000009">
    <property type="protein sequence ID" value="KAK9692347.1"/>
    <property type="molecule type" value="Genomic_DNA"/>
</dbReference>
<comment type="caution">
    <text evidence="2">The sequence shown here is derived from an EMBL/GenBank/DDBJ whole genome shotgun (WGS) entry which is preliminary data.</text>
</comment>
<dbReference type="Pfam" id="PF03080">
    <property type="entry name" value="Neprosin"/>
    <property type="match status" value="1"/>
</dbReference>
<keyword evidence="3" id="KW-1185">Reference proteome</keyword>
<protein>
    <recommendedName>
        <fullName evidence="1">Neprosin PEP catalytic domain-containing protein</fullName>
    </recommendedName>
</protein>
<accession>A0AAW1IS99</accession>
<gene>
    <name evidence="2" type="ORF">RND81_09G257900</name>
</gene>
<reference evidence="2" key="1">
    <citation type="submission" date="2024-03" db="EMBL/GenBank/DDBJ databases">
        <title>WGS assembly of Saponaria officinalis var. Norfolk2.</title>
        <authorList>
            <person name="Jenkins J."/>
            <person name="Shu S."/>
            <person name="Grimwood J."/>
            <person name="Barry K."/>
            <person name="Goodstein D."/>
            <person name="Schmutz J."/>
            <person name="Leebens-Mack J."/>
            <person name="Osbourn A."/>
        </authorList>
    </citation>
    <scope>NUCLEOTIDE SEQUENCE [LARGE SCALE GENOMIC DNA]</scope>
    <source>
        <strain evidence="2">JIC</strain>
    </source>
</reference>
<sequence>MVLTKVFIVIFRTTGYGKFYGSQARASLHKPKVQGRQWSSARIKLSRGDESIEGGWMVNPALFGNDEAHLYVRYSVGTSGCINTKCPGFIQASNGIRLGSRPQSYSQIGGRQFVWRFSIFKHKSDGNWWFSMSWETQWHHVGFWPSSLFTSLNDFADQVQWGGEISDPNLVEPAPVMGSGARVDEYNPQVNAYFEHIIVVDEDRNFIQPKDTVKFYDCPNIYRVDDAGDRGGDIGRVFCYGGSYQERH</sequence>
<dbReference type="PROSITE" id="PS52045">
    <property type="entry name" value="NEPROSIN_PEP_CD"/>
    <property type="match status" value="1"/>
</dbReference>
<dbReference type="Proteomes" id="UP001443914">
    <property type="component" value="Unassembled WGS sequence"/>
</dbReference>
<dbReference type="InterPro" id="IPR004314">
    <property type="entry name" value="Neprosin"/>
</dbReference>
<evidence type="ECO:0000259" key="1">
    <source>
        <dbReference type="PROSITE" id="PS52045"/>
    </source>
</evidence>
<dbReference type="PANTHER" id="PTHR31589">
    <property type="entry name" value="PROTEIN, PUTATIVE (DUF239)-RELATED-RELATED"/>
    <property type="match status" value="1"/>
</dbReference>
<proteinExistence type="predicted"/>
<evidence type="ECO:0000313" key="3">
    <source>
        <dbReference type="Proteomes" id="UP001443914"/>
    </source>
</evidence>
<dbReference type="AlphaFoldDB" id="A0AAW1IS99"/>
<feature type="domain" description="Neprosin PEP catalytic" evidence="1">
    <location>
        <begin position="1"/>
        <end position="248"/>
    </location>
</feature>
<dbReference type="InterPro" id="IPR053168">
    <property type="entry name" value="Glutamic_endopeptidase"/>
</dbReference>
<dbReference type="PANTHER" id="PTHR31589:SF223">
    <property type="entry name" value="PROTEIN, PUTATIVE (DUF239)-RELATED"/>
    <property type="match status" value="1"/>
</dbReference>